<dbReference type="RefSeq" id="WP_088603082.1">
    <property type="nucleotide sequence ID" value="NZ_NJIH01000004.1"/>
</dbReference>
<keyword evidence="2" id="KW-1185">Reference proteome</keyword>
<dbReference type="Proteomes" id="UP000214603">
    <property type="component" value="Unassembled WGS sequence"/>
</dbReference>
<reference evidence="2" key="1">
    <citation type="submission" date="2017-06" db="EMBL/GenBank/DDBJ databases">
        <title>Herbaspirillum phytohormonus sp. nov., isolated from the root nodule of Robinia pseudoacacia in lead-zinc mine.</title>
        <authorList>
            <person name="Fan M."/>
            <person name="Lin Y."/>
        </authorList>
    </citation>
    <scope>NUCLEOTIDE SEQUENCE [LARGE SCALE GENOMIC DNA]</scope>
    <source>
        <strain evidence="2">SC-089</strain>
    </source>
</reference>
<organism evidence="1 2">
    <name type="scientific">Candidimonas nitroreducens</name>
    <dbReference type="NCBI Taxonomy" id="683354"/>
    <lineage>
        <taxon>Bacteria</taxon>
        <taxon>Pseudomonadati</taxon>
        <taxon>Pseudomonadota</taxon>
        <taxon>Betaproteobacteria</taxon>
        <taxon>Burkholderiales</taxon>
        <taxon>Alcaligenaceae</taxon>
        <taxon>Candidimonas</taxon>
    </lineage>
</organism>
<evidence type="ECO:0000313" key="1">
    <source>
        <dbReference type="EMBL" id="OWT61994.1"/>
    </source>
</evidence>
<protein>
    <submittedName>
        <fullName evidence="1">Uncharacterized protein</fullName>
    </submittedName>
</protein>
<name>A0A225ML73_9BURK</name>
<sequence length="67" mass="7246">MDIFHATIHDDSHQISIKTSDCKSPDYPAAVFVQSGSFALMVSASIARELGQQLIAAADHYDARAKP</sequence>
<proteinExistence type="predicted"/>
<dbReference type="AlphaFoldDB" id="A0A225ML73"/>
<comment type="caution">
    <text evidence="1">The sequence shown here is derived from an EMBL/GenBank/DDBJ whole genome shotgun (WGS) entry which is preliminary data.</text>
</comment>
<gene>
    <name evidence="1" type="ORF">CEY11_09295</name>
</gene>
<evidence type="ECO:0000313" key="2">
    <source>
        <dbReference type="Proteomes" id="UP000214603"/>
    </source>
</evidence>
<dbReference type="EMBL" id="NJIH01000004">
    <property type="protein sequence ID" value="OWT61994.1"/>
    <property type="molecule type" value="Genomic_DNA"/>
</dbReference>
<accession>A0A225ML73</accession>